<proteinExistence type="predicted"/>
<reference evidence="2 3" key="1">
    <citation type="journal article" date="2016" name="Sci. Rep.">
        <title>Insights into Adaptations to a Near-Obligate Nematode Endoparasitic Lifestyle from the Finished Genome of Drechmeria coniospora.</title>
        <authorList>
            <person name="Zhang L."/>
            <person name="Zhou Z."/>
            <person name="Guo Q."/>
            <person name="Fokkens L."/>
            <person name="Miskei M."/>
            <person name="Pocsi I."/>
            <person name="Zhang W."/>
            <person name="Chen M."/>
            <person name="Wang L."/>
            <person name="Sun Y."/>
            <person name="Donzelli B.G."/>
            <person name="Gibson D.M."/>
            <person name="Nelson D.R."/>
            <person name="Luo J.G."/>
            <person name="Rep M."/>
            <person name="Liu H."/>
            <person name="Yang S."/>
            <person name="Wang J."/>
            <person name="Krasnoff S.B."/>
            <person name="Xu Y."/>
            <person name="Molnar I."/>
            <person name="Lin M."/>
        </authorList>
    </citation>
    <scope>NUCLEOTIDE SEQUENCE [LARGE SCALE GENOMIC DNA]</scope>
    <source>
        <strain evidence="2 3">ARSEF 6962</strain>
    </source>
</reference>
<gene>
    <name evidence="2" type="ORF">DCS_01413</name>
</gene>
<evidence type="ECO:0000313" key="3">
    <source>
        <dbReference type="Proteomes" id="UP000076580"/>
    </source>
</evidence>
<dbReference type="InParanoid" id="A0A151GT30"/>
<evidence type="ECO:0000313" key="2">
    <source>
        <dbReference type="EMBL" id="KYK60276.1"/>
    </source>
</evidence>
<dbReference type="GeneID" id="63714056"/>
<protein>
    <submittedName>
        <fullName evidence="2">Uncharacterized protein</fullName>
    </submittedName>
</protein>
<accession>A0A151GT30</accession>
<feature type="region of interest" description="Disordered" evidence="1">
    <location>
        <begin position="91"/>
        <end position="121"/>
    </location>
</feature>
<dbReference type="RefSeq" id="XP_040659628.1">
    <property type="nucleotide sequence ID" value="XM_040798745.1"/>
</dbReference>
<keyword evidence="3" id="KW-1185">Reference proteome</keyword>
<dbReference type="Proteomes" id="UP000076580">
    <property type="component" value="Chromosome 01"/>
</dbReference>
<dbReference type="AlphaFoldDB" id="A0A151GT30"/>
<dbReference type="EMBL" id="LAYC01000001">
    <property type="protein sequence ID" value="KYK60276.1"/>
    <property type="molecule type" value="Genomic_DNA"/>
</dbReference>
<organism evidence="2 3">
    <name type="scientific">Drechmeria coniospora</name>
    <name type="common">Nematophagous fungus</name>
    <name type="synonym">Meria coniospora</name>
    <dbReference type="NCBI Taxonomy" id="98403"/>
    <lineage>
        <taxon>Eukaryota</taxon>
        <taxon>Fungi</taxon>
        <taxon>Dikarya</taxon>
        <taxon>Ascomycota</taxon>
        <taxon>Pezizomycotina</taxon>
        <taxon>Sordariomycetes</taxon>
        <taxon>Hypocreomycetidae</taxon>
        <taxon>Hypocreales</taxon>
        <taxon>Ophiocordycipitaceae</taxon>
        <taxon>Drechmeria</taxon>
    </lineage>
</organism>
<sequence>MAKPPRANTVYSFVGGECGGGDGEDDGGFGTDELACAAEHPSKWKPSWNWPFTCVVLPSPAAMDGDDLVVEVGQTKNYRMHSRHEYLPLTGTKESGIGIGTRTRTRSRAGTAPFAPNNTTVTGWRWREPRQARRARADAEVGRSSSYPSAVSFSFQALASHALCRAVLGLTAASTGRCGMGGHGTRRDPFMGITSGGVHQLPPLTGKDVRPGGRLASRNGAAVQRACTESREEVGVMHTGVRLRRSRSDNPGRCMSARDEIGLVEEGRKWGRLRTLHDEAALPPAAQIPALLSSNGCPWPTSLWSTSMTFQGMYNRPHAAVYRLPA</sequence>
<evidence type="ECO:0000256" key="1">
    <source>
        <dbReference type="SAM" id="MobiDB-lite"/>
    </source>
</evidence>
<comment type="caution">
    <text evidence="2">The sequence shown here is derived from an EMBL/GenBank/DDBJ whole genome shotgun (WGS) entry which is preliminary data.</text>
</comment>
<name>A0A151GT30_DRECN</name>